<dbReference type="EMBL" id="OENE01000023">
    <property type="protein sequence ID" value="SOU89122.1"/>
    <property type="molecule type" value="Genomic_DNA"/>
</dbReference>
<reference evidence="1 2" key="1">
    <citation type="submission" date="2017-11" db="EMBL/GenBank/DDBJ databases">
        <authorList>
            <person name="Duchaud E."/>
        </authorList>
    </citation>
    <scope>NUCLEOTIDE SEQUENCE [LARGE SCALE GENOMIC DNA]</scope>
    <source>
        <strain evidence="1 2">TNO010</strain>
    </source>
</reference>
<evidence type="ECO:0000313" key="1">
    <source>
        <dbReference type="EMBL" id="SOU89122.1"/>
    </source>
</evidence>
<dbReference type="RefSeq" id="WP_232121711.1">
    <property type="nucleotide sequence ID" value="NZ_JAFMUG010000001.1"/>
</dbReference>
<protein>
    <submittedName>
        <fullName evidence="1">Uncharacterized protein</fullName>
    </submittedName>
</protein>
<gene>
    <name evidence="1" type="ORF">TNO010_30100</name>
</gene>
<dbReference type="GeneID" id="86817928"/>
<organism evidence="1 2">
    <name type="scientific">Tenacibaculum finnmarkense genomovar ulcerans</name>
    <dbReference type="NCBI Taxonomy" id="2781388"/>
    <lineage>
        <taxon>Bacteria</taxon>
        <taxon>Pseudomonadati</taxon>
        <taxon>Bacteroidota</taxon>
        <taxon>Flavobacteriia</taxon>
        <taxon>Flavobacteriales</taxon>
        <taxon>Flavobacteriaceae</taxon>
        <taxon>Tenacibaculum</taxon>
        <taxon>Tenacibaculum finnmarkense</taxon>
    </lineage>
</organism>
<dbReference type="AlphaFoldDB" id="A0A2I2M9A9"/>
<sequence length="116" mass="13657">MFAKSKSNEICVTSFKIVAYISINQEQNAYKNIPKTIELMIIDQEEKFKAVLPTIEGNVNEQSFFNAFLDLYPEAWKQHKITFSKFKRSKQFGKTIPLPKPEVSLRKDIRQWLQKQ</sequence>
<dbReference type="Proteomes" id="UP000490060">
    <property type="component" value="Unassembled WGS sequence"/>
</dbReference>
<name>A0A2I2M9A9_9FLAO</name>
<proteinExistence type="predicted"/>
<evidence type="ECO:0000313" key="2">
    <source>
        <dbReference type="Proteomes" id="UP000490060"/>
    </source>
</evidence>
<accession>A0A2I2M9A9</accession>